<organism evidence="1 2">
    <name type="scientific">Xenoophorus captivus</name>
    <dbReference type="NCBI Taxonomy" id="1517983"/>
    <lineage>
        <taxon>Eukaryota</taxon>
        <taxon>Metazoa</taxon>
        <taxon>Chordata</taxon>
        <taxon>Craniata</taxon>
        <taxon>Vertebrata</taxon>
        <taxon>Euteleostomi</taxon>
        <taxon>Actinopterygii</taxon>
        <taxon>Neopterygii</taxon>
        <taxon>Teleostei</taxon>
        <taxon>Neoteleostei</taxon>
        <taxon>Acanthomorphata</taxon>
        <taxon>Ovalentaria</taxon>
        <taxon>Atherinomorphae</taxon>
        <taxon>Cyprinodontiformes</taxon>
        <taxon>Goodeidae</taxon>
        <taxon>Xenoophorus</taxon>
    </lineage>
</organism>
<evidence type="ECO:0000313" key="1">
    <source>
        <dbReference type="EMBL" id="MEQ2192266.1"/>
    </source>
</evidence>
<protein>
    <submittedName>
        <fullName evidence="1">Uncharacterized protein</fullName>
    </submittedName>
</protein>
<accession>A0ABV0Q906</accession>
<evidence type="ECO:0000313" key="2">
    <source>
        <dbReference type="Proteomes" id="UP001434883"/>
    </source>
</evidence>
<dbReference type="EMBL" id="JAHRIN010002108">
    <property type="protein sequence ID" value="MEQ2192266.1"/>
    <property type="molecule type" value="Genomic_DNA"/>
</dbReference>
<reference evidence="1 2" key="1">
    <citation type="submission" date="2021-06" db="EMBL/GenBank/DDBJ databases">
        <authorList>
            <person name="Palmer J.M."/>
        </authorList>
    </citation>
    <scope>NUCLEOTIDE SEQUENCE [LARGE SCALE GENOMIC DNA]</scope>
    <source>
        <strain evidence="1 2">XC_2019</strain>
        <tissue evidence="1">Muscle</tissue>
    </source>
</reference>
<comment type="caution">
    <text evidence="1">The sequence shown here is derived from an EMBL/GenBank/DDBJ whole genome shotgun (WGS) entry which is preliminary data.</text>
</comment>
<dbReference type="Proteomes" id="UP001434883">
    <property type="component" value="Unassembled WGS sequence"/>
</dbReference>
<sequence length="146" mass="16336">MGLLTVESSMNGLVCVFHSVGEIHRVLRTPVVLGEQVVQKTRLKMDRLVSRTEAIHGNVIQATMEVLVMTEVSSQEKLHVRDQMVLVGCSGWFTKKLSIMLRRRLDVTSAASRMRLIAFDELHLQGGDTPRQQLTTGSPLVENLQN</sequence>
<proteinExistence type="predicted"/>
<name>A0ABV0Q906_9TELE</name>
<keyword evidence="2" id="KW-1185">Reference proteome</keyword>
<gene>
    <name evidence="1" type="ORF">XENOCAPTIV_009289</name>
</gene>